<comment type="caution">
    <text evidence="1">The sequence shown here is derived from an EMBL/GenBank/DDBJ whole genome shotgun (WGS) entry which is preliminary data.</text>
</comment>
<sequence length="120" mass="13730">MCFTLRKTGLRYRHVEDFENTCTKDASKFQTTARHAITRDSTCFVSSRAKRPINRLSRYNMELLGAVTASINIRQICFHLGVHPDCTRGSKINSNRCRQLRVGTHTGGYKNHICFDFCAV</sequence>
<gene>
    <name evidence="1" type="ORF">SDC9_163499</name>
</gene>
<dbReference type="EMBL" id="VSSQ01063074">
    <property type="protein sequence ID" value="MPN16161.1"/>
    <property type="molecule type" value="Genomic_DNA"/>
</dbReference>
<reference evidence="1" key="1">
    <citation type="submission" date="2019-08" db="EMBL/GenBank/DDBJ databases">
        <authorList>
            <person name="Kucharzyk K."/>
            <person name="Murdoch R.W."/>
            <person name="Higgins S."/>
            <person name="Loffler F."/>
        </authorList>
    </citation>
    <scope>NUCLEOTIDE SEQUENCE</scope>
</reference>
<dbReference type="AlphaFoldDB" id="A0A645FP07"/>
<evidence type="ECO:0000313" key="1">
    <source>
        <dbReference type="EMBL" id="MPN16161.1"/>
    </source>
</evidence>
<name>A0A645FP07_9ZZZZ</name>
<accession>A0A645FP07</accession>
<protein>
    <submittedName>
        <fullName evidence="1">Uncharacterized protein</fullName>
    </submittedName>
</protein>
<proteinExistence type="predicted"/>
<organism evidence="1">
    <name type="scientific">bioreactor metagenome</name>
    <dbReference type="NCBI Taxonomy" id="1076179"/>
    <lineage>
        <taxon>unclassified sequences</taxon>
        <taxon>metagenomes</taxon>
        <taxon>ecological metagenomes</taxon>
    </lineage>
</organism>